<sequence>RAEVLGEEHPSTLNCMHNLASTFYNQGRWKEAVEEVFVQAMEMRKNDLREQHPNTLTSMHNLALIYRN</sequence>
<organism evidence="1 2">
    <name type="scientific">Dactylonectria macrodidyma</name>
    <dbReference type="NCBI Taxonomy" id="307937"/>
    <lineage>
        <taxon>Eukaryota</taxon>
        <taxon>Fungi</taxon>
        <taxon>Dikarya</taxon>
        <taxon>Ascomycota</taxon>
        <taxon>Pezizomycotina</taxon>
        <taxon>Sordariomycetes</taxon>
        <taxon>Hypocreomycetidae</taxon>
        <taxon>Hypocreales</taxon>
        <taxon>Nectriaceae</taxon>
        <taxon>Dactylonectria</taxon>
    </lineage>
</organism>
<reference evidence="1" key="1">
    <citation type="journal article" date="2021" name="Nat. Commun.">
        <title>Genetic determinants of endophytism in the Arabidopsis root mycobiome.</title>
        <authorList>
            <person name="Mesny F."/>
            <person name="Miyauchi S."/>
            <person name="Thiergart T."/>
            <person name="Pickel B."/>
            <person name="Atanasova L."/>
            <person name="Karlsson M."/>
            <person name="Huettel B."/>
            <person name="Barry K.W."/>
            <person name="Haridas S."/>
            <person name="Chen C."/>
            <person name="Bauer D."/>
            <person name="Andreopoulos W."/>
            <person name="Pangilinan J."/>
            <person name="LaButti K."/>
            <person name="Riley R."/>
            <person name="Lipzen A."/>
            <person name="Clum A."/>
            <person name="Drula E."/>
            <person name="Henrissat B."/>
            <person name="Kohler A."/>
            <person name="Grigoriev I.V."/>
            <person name="Martin F.M."/>
            <person name="Hacquard S."/>
        </authorList>
    </citation>
    <scope>NUCLEOTIDE SEQUENCE</scope>
    <source>
        <strain evidence="1">MPI-CAGE-AT-0147</strain>
    </source>
</reference>
<dbReference type="Proteomes" id="UP000738349">
    <property type="component" value="Unassembled WGS sequence"/>
</dbReference>
<dbReference type="EMBL" id="JAGMUV010000010">
    <property type="protein sequence ID" value="KAH7141674.1"/>
    <property type="molecule type" value="Genomic_DNA"/>
</dbReference>
<dbReference type="Pfam" id="PF13374">
    <property type="entry name" value="TPR_10"/>
    <property type="match status" value="1"/>
</dbReference>
<evidence type="ECO:0008006" key="3">
    <source>
        <dbReference type="Google" id="ProtNLM"/>
    </source>
</evidence>
<dbReference type="AlphaFoldDB" id="A0A9P9EQD7"/>
<keyword evidence="2" id="KW-1185">Reference proteome</keyword>
<evidence type="ECO:0000313" key="2">
    <source>
        <dbReference type="Proteomes" id="UP000738349"/>
    </source>
</evidence>
<protein>
    <recommendedName>
        <fullName evidence="3">Kinesin light chain</fullName>
    </recommendedName>
</protein>
<dbReference type="PANTHER" id="PTHR46082:SF6">
    <property type="entry name" value="AAA+ ATPASE DOMAIN-CONTAINING PROTEIN-RELATED"/>
    <property type="match status" value="1"/>
</dbReference>
<gene>
    <name evidence="1" type="ORF">EDB81DRAFT_628529</name>
</gene>
<dbReference type="SUPFAM" id="SSF48452">
    <property type="entry name" value="TPR-like"/>
    <property type="match status" value="1"/>
</dbReference>
<proteinExistence type="predicted"/>
<evidence type="ECO:0000313" key="1">
    <source>
        <dbReference type="EMBL" id="KAH7141674.1"/>
    </source>
</evidence>
<dbReference type="Gene3D" id="1.25.40.10">
    <property type="entry name" value="Tetratricopeptide repeat domain"/>
    <property type="match status" value="1"/>
</dbReference>
<comment type="caution">
    <text evidence="1">The sequence shown here is derived from an EMBL/GenBank/DDBJ whole genome shotgun (WGS) entry which is preliminary data.</text>
</comment>
<name>A0A9P9EQD7_9HYPO</name>
<feature type="non-terminal residue" evidence="1">
    <location>
        <position position="68"/>
    </location>
</feature>
<dbReference type="OrthoDB" id="5390606at2759"/>
<feature type="non-terminal residue" evidence="1">
    <location>
        <position position="1"/>
    </location>
</feature>
<dbReference type="InterPro" id="IPR053137">
    <property type="entry name" value="NLR-like"/>
</dbReference>
<dbReference type="PANTHER" id="PTHR46082">
    <property type="entry name" value="ATP/GTP-BINDING PROTEIN-RELATED"/>
    <property type="match status" value="1"/>
</dbReference>
<accession>A0A9P9EQD7</accession>
<dbReference type="InterPro" id="IPR011990">
    <property type="entry name" value="TPR-like_helical_dom_sf"/>
</dbReference>